<gene>
    <name evidence="2" type="ORF">RchiOBHm_Chr5g0079961</name>
</gene>
<sequence>MLVCSVEDCNPPLYLEATVLPPKSAHVIFIGGLSQAFHQTPCVHISWLQPCDEKSTKQPIEDQFINKEHNQSLGHED</sequence>
<proteinExistence type="predicted"/>
<feature type="region of interest" description="Disordered" evidence="1">
    <location>
        <begin position="55"/>
        <end position="77"/>
    </location>
</feature>
<name>A0A2P6QML7_ROSCH</name>
<keyword evidence="3" id="KW-1185">Reference proteome</keyword>
<dbReference type="AlphaFoldDB" id="A0A2P6QML7"/>
<dbReference type="Gramene" id="PRQ35430">
    <property type="protein sequence ID" value="PRQ35430"/>
    <property type="gene ID" value="RchiOBHm_Chr5g0079961"/>
</dbReference>
<accession>A0A2P6QML7</accession>
<protein>
    <submittedName>
        <fullName evidence="2">Uncharacterized protein</fullName>
    </submittedName>
</protein>
<dbReference type="EMBL" id="PDCK01000043">
    <property type="protein sequence ID" value="PRQ35430.1"/>
    <property type="molecule type" value="Genomic_DNA"/>
</dbReference>
<evidence type="ECO:0000313" key="2">
    <source>
        <dbReference type="EMBL" id="PRQ35430.1"/>
    </source>
</evidence>
<comment type="caution">
    <text evidence="2">The sequence shown here is derived from an EMBL/GenBank/DDBJ whole genome shotgun (WGS) entry which is preliminary data.</text>
</comment>
<organism evidence="2 3">
    <name type="scientific">Rosa chinensis</name>
    <name type="common">China rose</name>
    <dbReference type="NCBI Taxonomy" id="74649"/>
    <lineage>
        <taxon>Eukaryota</taxon>
        <taxon>Viridiplantae</taxon>
        <taxon>Streptophyta</taxon>
        <taxon>Embryophyta</taxon>
        <taxon>Tracheophyta</taxon>
        <taxon>Spermatophyta</taxon>
        <taxon>Magnoliopsida</taxon>
        <taxon>eudicotyledons</taxon>
        <taxon>Gunneridae</taxon>
        <taxon>Pentapetalae</taxon>
        <taxon>rosids</taxon>
        <taxon>fabids</taxon>
        <taxon>Rosales</taxon>
        <taxon>Rosaceae</taxon>
        <taxon>Rosoideae</taxon>
        <taxon>Rosoideae incertae sedis</taxon>
        <taxon>Rosa</taxon>
    </lineage>
</organism>
<reference evidence="2 3" key="1">
    <citation type="journal article" date="2018" name="Nat. Genet.">
        <title>The Rosa genome provides new insights in the design of modern roses.</title>
        <authorList>
            <person name="Bendahmane M."/>
        </authorList>
    </citation>
    <scope>NUCLEOTIDE SEQUENCE [LARGE SCALE GENOMIC DNA]</scope>
    <source>
        <strain evidence="3">cv. Old Blush</strain>
    </source>
</reference>
<evidence type="ECO:0000313" key="3">
    <source>
        <dbReference type="Proteomes" id="UP000238479"/>
    </source>
</evidence>
<dbReference type="Proteomes" id="UP000238479">
    <property type="component" value="Chromosome 5"/>
</dbReference>
<evidence type="ECO:0000256" key="1">
    <source>
        <dbReference type="SAM" id="MobiDB-lite"/>
    </source>
</evidence>